<dbReference type="STRING" id="34508.A0A4U5NE34"/>
<gene>
    <name evidence="2" type="ORF">L596_014884</name>
</gene>
<dbReference type="GO" id="GO:0030289">
    <property type="term" value="C:protein phosphatase 4 complex"/>
    <property type="evidence" value="ECO:0007669"/>
    <property type="project" value="InterPro"/>
</dbReference>
<proteinExistence type="inferred from homology"/>
<evidence type="ECO:0000313" key="2">
    <source>
        <dbReference type="EMBL" id="TKR80902.1"/>
    </source>
</evidence>
<dbReference type="InterPro" id="IPR015267">
    <property type="entry name" value="PPP4R2"/>
</dbReference>
<evidence type="ECO:0008006" key="4">
    <source>
        <dbReference type="Google" id="ProtNLM"/>
    </source>
</evidence>
<comment type="similarity">
    <text evidence="1">Belongs to the PPP4R2 family.</text>
</comment>
<name>A0A4U5NE34_STECR</name>
<dbReference type="AlphaFoldDB" id="A0A4U5NE34"/>
<reference evidence="2 3" key="2">
    <citation type="journal article" date="2019" name="G3 (Bethesda)">
        <title>Hybrid Assembly of the Genome of the Entomopathogenic Nematode Steinernema carpocapsae Identifies the X-Chromosome.</title>
        <authorList>
            <person name="Serra L."/>
            <person name="Macchietto M."/>
            <person name="Macias-Munoz A."/>
            <person name="McGill C.J."/>
            <person name="Rodriguez I.M."/>
            <person name="Rodriguez B."/>
            <person name="Murad R."/>
            <person name="Mortazavi A."/>
        </authorList>
    </citation>
    <scope>NUCLEOTIDE SEQUENCE [LARGE SCALE GENOMIC DNA]</scope>
    <source>
        <strain evidence="2 3">ALL</strain>
    </source>
</reference>
<sequence>MVVEANGSQKSDEMLAGFRTVLAEFQVPDESTLTKDNEGFYVNPNKVVDRYFMHVAEIGCALLSWDVIRPAFLWKLKIVMKGMEQHEHQLSMLGKAGDCVEPFEEKESDKESREFIENKAEEFDGIPFTIQRLCELLSTPSRHYHSADKFFRALEKNINVVGTVTETGERITGTDPEEMDVDVDDSANSSGYVEQKFFIRVDELDEPVPETPKSPFSSDDT</sequence>
<reference evidence="2 3" key="1">
    <citation type="journal article" date="2015" name="Genome Biol.">
        <title>Comparative genomics of Steinernema reveals deeply conserved gene regulatory networks.</title>
        <authorList>
            <person name="Dillman A.R."/>
            <person name="Macchietto M."/>
            <person name="Porter C.F."/>
            <person name="Rogers A."/>
            <person name="Williams B."/>
            <person name="Antoshechkin I."/>
            <person name="Lee M.M."/>
            <person name="Goodwin Z."/>
            <person name="Lu X."/>
            <person name="Lewis E.E."/>
            <person name="Goodrich-Blair H."/>
            <person name="Stock S.P."/>
            <person name="Adams B.J."/>
            <person name="Sternberg P.W."/>
            <person name="Mortazavi A."/>
        </authorList>
    </citation>
    <scope>NUCLEOTIDE SEQUENCE [LARGE SCALE GENOMIC DNA]</scope>
    <source>
        <strain evidence="2 3">ALL</strain>
    </source>
</reference>
<comment type="caution">
    <text evidence="2">The sequence shown here is derived from an EMBL/GenBank/DDBJ whole genome shotgun (WGS) entry which is preliminary data.</text>
</comment>
<dbReference type="EMBL" id="AZBU02000004">
    <property type="protein sequence ID" value="TKR80902.1"/>
    <property type="molecule type" value="Genomic_DNA"/>
</dbReference>
<dbReference type="GO" id="GO:0005634">
    <property type="term" value="C:nucleus"/>
    <property type="evidence" value="ECO:0007669"/>
    <property type="project" value="TreeGrafter"/>
</dbReference>
<evidence type="ECO:0000313" key="3">
    <source>
        <dbReference type="Proteomes" id="UP000298663"/>
    </source>
</evidence>
<keyword evidence="3" id="KW-1185">Reference proteome</keyword>
<dbReference type="Pfam" id="PF09184">
    <property type="entry name" value="PPP4R2"/>
    <property type="match status" value="1"/>
</dbReference>
<dbReference type="GO" id="GO:0019888">
    <property type="term" value="F:protein phosphatase regulator activity"/>
    <property type="evidence" value="ECO:0007669"/>
    <property type="project" value="InterPro"/>
</dbReference>
<dbReference type="PANTHER" id="PTHR16487">
    <property type="entry name" value="PPP4R2-RELATED PROTEIN"/>
    <property type="match status" value="1"/>
</dbReference>
<dbReference type="Proteomes" id="UP000298663">
    <property type="component" value="Unassembled WGS sequence"/>
</dbReference>
<evidence type="ECO:0000256" key="1">
    <source>
        <dbReference type="ARBA" id="ARBA00009207"/>
    </source>
</evidence>
<protein>
    <recommendedName>
        <fullName evidence="4">Serine/threonine-protein phosphatase 4 regulatory subunit 2</fullName>
    </recommendedName>
</protein>
<dbReference type="PANTHER" id="PTHR16487:SF0">
    <property type="entry name" value="PROTEIN PHOSPHATASE 4 REGULATORY SUBUNIT 2-RELATED"/>
    <property type="match status" value="1"/>
</dbReference>
<dbReference type="GO" id="GO:0005737">
    <property type="term" value="C:cytoplasm"/>
    <property type="evidence" value="ECO:0007669"/>
    <property type="project" value="TreeGrafter"/>
</dbReference>
<organism evidence="2 3">
    <name type="scientific">Steinernema carpocapsae</name>
    <name type="common">Entomopathogenic nematode</name>
    <dbReference type="NCBI Taxonomy" id="34508"/>
    <lineage>
        <taxon>Eukaryota</taxon>
        <taxon>Metazoa</taxon>
        <taxon>Ecdysozoa</taxon>
        <taxon>Nematoda</taxon>
        <taxon>Chromadorea</taxon>
        <taxon>Rhabditida</taxon>
        <taxon>Tylenchina</taxon>
        <taxon>Panagrolaimomorpha</taxon>
        <taxon>Strongyloidoidea</taxon>
        <taxon>Steinernematidae</taxon>
        <taxon>Steinernema</taxon>
    </lineage>
</organism>
<accession>A0A4U5NE34</accession>
<dbReference type="OrthoDB" id="341898at2759"/>